<evidence type="ECO:0000313" key="2">
    <source>
        <dbReference type="EMBL" id="EFN59154.1"/>
    </source>
</evidence>
<dbReference type="KEGG" id="cvr:CHLNCDRAFT_138004"/>
<name>E1Z517_CHLVA</name>
<feature type="compositionally biased region" description="Polar residues" evidence="1">
    <location>
        <begin position="197"/>
        <end position="211"/>
    </location>
</feature>
<protein>
    <submittedName>
        <fullName evidence="2">Uncharacterized protein</fullName>
    </submittedName>
</protein>
<feature type="compositionally biased region" description="Low complexity" evidence="1">
    <location>
        <begin position="269"/>
        <end position="283"/>
    </location>
</feature>
<accession>E1Z517</accession>
<dbReference type="RefSeq" id="XP_005851256.1">
    <property type="nucleotide sequence ID" value="XM_005851194.1"/>
</dbReference>
<dbReference type="GeneID" id="17358483"/>
<reference evidence="2 3" key="1">
    <citation type="journal article" date="2010" name="Plant Cell">
        <title>The Chlorella variabilis NC64A genome reveals adaptation to photosymbiosis, coevolution with viruses, and cryptic sex.</title>
        <authorList>
            <person name="Blanc G."/>
            <person name="Duncan G."/>
            <person name="Agarkova I."/>
            <person name="Borodovsky M."/>
            <person name="Gurnon J."/>
            <person name="Kuo A."/>
            <person name="Lindquist E."/>
            <person name="Lucas S."/>
            <person name="Pangilinan J."/>
            <person name="Polle J."/>
            <person name="Salamov A."/>
            <person name="Terry A."/>
            <person name="Yamada T."/>
            <person name="Dunigan D.D."/>
            <person name="Grigoriev I.V."/>
            <person name="Claverie J.M."/>
            <person name="Van Etten J.L."/>
        </authorList>
    </citation>
    <scope>NUCLEOTIDE SEQUENCE [LARGE SCALE GENOMIC DNA]</scope>
    <source>
        <strain evidence="2 3">NC64A</strain>
    </source>
</reference>
<dbReference type="Proteomes" id="UP000008141">
    <property type="component" value="Unassembled WGS sequence"/>
</dbReference>
<dbReference type="InterPro" id="IPR006502">
    <property type="entry name" value="PDDEXK-like"/>
</dbReference>
<evidence type="ECO:0000256" key="1">
    <source>
        <dbReference type="SAM" id="MobiDB-lite"/>
    </source>
</evidence>
<organism evidence="3">
    <name type="scientific">Chlorella variabilis</name>
    <name type="common">Green alga</name>
    <dbReference type="NCBI Taxonomy" id="554065"/>
    <lineage>
        <taxon>Eukaryota</taxon>
        <taxon>Viridiplantae</taxon>
        <taxon>Chlorophyta</taxon>
        <taxon>core chlorophytes</taxon>
        <taxon>Trebouxiophyceae</taxon>
        <taxon>Chlorellales</taxon>
        <taxon>Chlorellaceae</taxon>
        <taxon>Chlorella clade</taxon>
        <taxon>Chlorella</taxon>
    </lineage>
</organism>
<dbReference type="EMBL" id="GL433836">
    <property type="protein sequence ID" value="EFN59154.1"/>
    <property type="molecule type" value="Genomic_DNA"/>
</dbReference>
<sequence>MTVEESPLASAAQQLRRDVQLFHDILLGEEGDVDGVVLASKLTLAGYRVSVRQALGGGQGTAVFSNLRHSFLLVTVPQGCPCAGVDFIVEPHFREQFEISQPTARYSGLLSMVPAVFVGTSVELTPLVQLLCSEMTLAFEQHGLSLPPWRQSKSLLSKWLPSKVRDYDLSPYASPRAASPELSFPLTCFAGGPGSSHPVSESASGTITPAFSSGEDASPRAVLRGASALLLGEQQAVGPAVEGQAAGPPPLQRKSLLSSSLAATGRGGSASPEQQQQGPSSGGKVAAPPVPEPQAGGGATIRHHRGGSVSYRVSNEWQQPAIRTVKMQGQAPAPSPADAVCNK</sequence>
<dbReference type="PANTHER" id="PTHR31579:SF1">
    <property type="entry name" value="OS03G0796600 PROTEIN"/>
    <property type="match status" value="1"/>
</dbReference>
<dbReference type="STRING" id="554065.E1Z517"/>
<dbReference type="eggNOG" id="ENOG502QRQ0">
    <property type="taxonomic scope" value="Eukaryota"/>
</dbReference>
<gene>
    <name evidence="2" type="ORF">CHLNCDRAFT_138004</name>
</gene>
<proteinExistence type="predicted"/>
<feature type="region of interest" description="Disordered" evidence="1">
    <location>
        <begin position="260"/>
        <end position="313"/>
    </location>
</feature>
<dbReference type="InParanoid" id="E1Z517"/>
<dbReference type="AlphaFoldDB" id="E1Z517"/>
<keyword evidence="3" id="KW-1185">Reference proteome</keyword>
<dbReference type="PANTHER" id="PTHR31579">
    <property type="entry name" value="OS03G0796600 PROTEIN"/>
    <property type="match status" value="1"/>
</dbReference>
<evidence type="ECO:0000313" key="3">
    <source>
        <dbReference type="Proteomes" id="UP000008141"/>
    </source>
</evidence>
<dbReference type="OrthoDB" id="512223at2759"/>
<feature type="region of interest" description="Disordered" evidence="1">
    <location>
        <begin position="195"/>
        <end position="218"/>
    </location>
</feature>
<dbReference type="Pfam" id="PF04720">
    <property type="entry name" value="PDDEXK_6"/>
    <property type="match status" value="1"/>
</dbReference>